<dbReference type="OrthoDB" id="10250282at2759"/>
<evidence type="ECO:0000313" key="4">
    <source>
        <dbReference type="Proteomes" id="UP000177622"/>
    </source>
</evidence>
<organism evidence="3 4">
    <name type="scientific">Penicillium arizonense</name>
    <dbReference type="NCBI Taxonomy" id="1835702"/>
    <lineage>
        <taxon>Eukaryota</taxon>
        <taxon>Fungi</taxon>
        <taxon>Dikarya</taxon>
        <taxon>Ascomycota</taxon>
        <taxon>Pezizomycotina</taxon>
        <taxon>Eurotiomycetes</taxon>
        <taxon>Eurotiomycetidae</taxon>
        <taxon>Eurotiales</taxon>
        <taxon>Aspergillaceae</taxon>
        <taxon>Penicillium</taxon>
    </lineage>
</organism>
<keyword evidence="1" id="KW-0472">Membrane</keyword>
<comment type="caution">
    <text evidence="3">The sequence shown here is derived from an EMBL/GenBank/DDBJ whole genome shotgun (WGS) entry which is preliminary data.</text>
</comment>
<dbReference type="Proteomes" id="UP000177622">
    <property type="component" value="Unassembled WGS sequence"/>
</dbReference>
<dbReference type="InterPro" id="IPR058664">
    <property type="entry name" value="ARB_00930-like_C"/>
</dbReference>
<dbReference type="EMBL" id="LXJU01000002">
    <property type="protein sequence ID" value="OGE57509.1"/>
    <property type="molecule type" value="Genomic_DNA"/>
</dbReference>
<dbReference type="Pfam" id="PF26335">
    <property type="entry name" value="ARB_00930_C"/>
    <property type="match status" value="1"/>
</dbReference>
<evidence type="ECO:0000259" key="2">
    <source>
        <dbReference type="Pfam" id="PF26335"/>
    </source>
</evidence>
<name>A0A1F5LX29_PENAI</name>
<dbReference type="GeneID" id="34572288"/>
<dbReference type="RefSeq" id="XP_022492932.1">
    <property type="nucleotide sequence ID" value="XM_022627554.1"/>
</dbReference>
<feature type="domain" description="Beta-lactamase-like ARB-00930-like C-terminal" evidence="2">
    <location>
        <begin position="2"/>
        <end position="92"/>
    </location>
</feature>
<evidence type="ECO:0000256" key="1">
    <source>
        <dbReference type="SAM" id="Phobius"/>
    </source>
</evidence>
<reference evidence="3 4" key="1">
    <citation type="journal article" date="2016" name="Sci. Rep.">
        <title>Penicillium arizonense, a new, genome sequenced fungal species, reveals a high chemical diversity in secreted metabolites.</title>
        <authorList>
            <person name="Grijseels S."/>
            <person name="Nielsen J.C."/>
            <person name="Randelovic M."/>
            <person name="Nielsen J."/>
            <person name="Nielsen K.F."/>
            <person name="Workman M."/>
            <person name="Frisvad J.C."/>
        </authorList>
    </citation>
    <scope>NUCLEOTIDE SEQUENCE [LARGE SCALE GENOMIC DNA]</scope>
    <source>
        <strain evidence="3 4">CBS 141311</strain>
    </source>
</reference>
<keyword evidence="4" id="KW-1185">Reference proteome</keyword>
<protein>
    <recommendedName>
        <fullName evidence="2">Beta-lactamase-like ARB-00930-like C-terminal domain-containing protein</fullName>
    </recommendedName>
</protein>
<keyword evidence="1" id="KW-1133">Transmembrane helix</keyword>
<keyword evidence="1" id="KW-0812">Transmembrane</keyword>
<proteinExistence type="predicted"/>
<evidence type="ECO:0000313" key="3">
    <source>
        <dbReference type="EMBL" id="OGE57509.1"/>
    </source>
</evidence>
<dbReference type="AlphaFoldDB" id="A0A1F5LX29"/>
<gene>
    <name evidence="3" type="ORF">PENARI_c002G06033</name>
</gene>
<accession>A0A1F5LX29</accession>
<sequence length="99" mass="10973">MSSWISDGTDITSQIERLFSGEHTRLVPTILPEDATGKIAFRSYTTNDAKPNVGIGASSSLFSSIYDVGNWLILDLFLLGGFATDLFALMLRKMERLRL</sequence>
<dbReference type="STRING" id="1835702.A0A1F5LX29"/>
<feature type="transmembrane region" description="Helical" evidence="1">
    <location>
        <begin position="71"/>
        <end position="91"/>
    </location>
</feature>